<dbReference type="PANTHER" id="PTHR10357">
    <property type="entry name" value="ALPHA-AMYLASE FAMILY MEMBER"/>
    <property type="match status" value="1"/>
</dbReference>
<dbReference type="GO" id="GO:0005975">
    <property type="term" value="P:carbohydrate metabolic process"/>
    <property type="evidence" value="ECO:0007669"/>
    <property type="project" value="InterPro"/>
</dbReference>
<dbReference type="SUPFAM" id="SSF51445">
    <property type="entry name" value="(Trans)glycosidases"/>
    <property type="match status" value="1"/>
</dbReference>
<dbReference type="GO" id="GO:0004558">
    <property type="term" value="F:alpha-1,4-glucosidase activity"/>
    <property type="evidence" value="ECO:0007669"/>
    <property type="project" value="UniProtKB-EC"/>
</dbReference>
<dbReference type="CDD" id="cd11328">
    <property type="entry name" value="AmyAc_maltase"/>
    <property type="match status" value="1"/>
</dbReference>
<evidence type="ECO:0000256" key="3">
    <source>
        <dbReference type="ARBA" id="ARBA00012741"/>
    </source>
</evidence>
<evidence type="ECO:0000256" key="6">
    <source>
        <dbReference type="SAM" id="SignalP"/>
    </source>
</evidence>
<comment type="similarity">
    <text evidence="2">Belongs to the glycosyl hydrolase 13 family.</text>
</comment>
<evidence type="ECO:0000256" key="5">
    <source>
        <dbReference type="ARBA" id="ARBA00023295"/>
    </source>
</evidence>
<name>A0A5E4MMI0_9HEMI</name>
<feature type="chain" id="PRO_5023007493" description="alpha-glucosidase" evidence="6">
    <location>
        <begin position="18"/>
        <end position="626"/>
    </location>
</feature>
<keyword evidence="6" id="KW-0732">Signal</keyword>
<evidence type="ECO:0000313" key="9">
    <source>
        <dbReference type="Proteomes" id="UP000325440"/>
    </source>
</evidence>
<keyword evidence="5" id="KW-0326">Glycosidase</keyword>
<evidence type="ECO:0000256" key="4">
    <source>
        <dbReference type="ARBA" id="ARBA00023180"/>
    </source>
</evidence>
<dbReference type="Gene3D" id="3.90.400.10">
    <property type="entry name" value="Oligo-1,6-glucosidase, Domain 2"/>
    <property type="match status" value="1"/>
</dbReference>
<dbReference type="InterPro" id="IPR045857">
    <property type="entry name" value="O16G_dom_2"/>
</dbReference>
<dbReference type="Gene3D" id="3.20.20.80">
    <property type="entry name" value="Glycosidases"/>
    <property type="match status" value="1"/>
</dbReference>
<proteinExistence type="inferred from homology"/>
<accession>A0A5E4MMI0</accession>
<evidence type="ECO:0000259" key="7">
    <source>
        <dbReference type="SMART" id="SM00642"/>
    </source>
</evidence>
<dbReference type="OrthoDB" id="6574263at2759"/>
<dbReference type="Pfam" id="PF00128">
    <property type="entry name" value="Alpha-amylase"/>
    <property type="match status" value="1"/>
</dbReference>
<protein>
    <recommendedName>
        <fullName evidence="3">alpha-glucosidase</fullName>
        <ecNumber evidence="3">3.2.1.20</ecNumber>
    </recommendedName>
</protein>
<evidence type="ECO:0000313" key="8">
    <source>
        <dbReference type="EMBL" id="VVC33505.1"/>
    </source>
</evidence>
<keyword evidence="4" id="KW-0325">Glycoprotein</keyword>
<comment type="catalytic activity">
    <reaction evidence="1">
        <text>Hydrolysis of terminal, non-reducing (1-&gt;4)-linked alpha-D-glucose residues with release of alpha-D-glucose.</text>
        <dbReference type="EC" id="3.2.1.20"/>
    </reaction>
</comment>
<feature type="signal peptide" evidence="6">
    <location>
        <begin position="1"/>
        <end position="17"/>
    </location>
</feature>
<dbReference type="AlphaFoldDB" id="A0A5E4MMI0"/>
<gene>
    <name evidence="8" type="ORF">CINCED_3A011614</name>
</gene>
<feature type="domain" description="Glycosyl hydrolase family 13 catalytic" evidence="7">
    <location>
        <begin position="41"/>
        <end position="443"/>
    </location>
</feature>
<dbReference type="SMART" id="SM00642">
    <property type="entry name" value="Aamy"/>
    <property type="match status" value="1"/>
</dbReference>
<dbReference type="InterPro" id="IPR006047">
    <property type="entry name" value="GH13_cat_dom"/>
</dbReference>
<dbReference type="Proteomes" id="UP000325440">
    <property type="component" value="Unassembled WGS sequence"/>
</dbReference>
<organism evidence="8 9">
    <name type="scientific">Cinara cedri</name>
    <dbReference type="NCBI Taxonomy" id="506608"/>
    <lineage>
        <taxon>Eukaryota</taxon>
        <taxon>Metazoa</taxon>
        <taxon>Ecdysozoa</taxon>
        <taxon>Arthropoda</taxon>
        <taxon>Hexapoda</taxon>
        <taxon>Insecta</taxon>
        <taxon>Pterygota</taxon>
        <taxon>Neoptera</taxon>
        <taxon>Paraneoptera</taxon>
        <taxon>Hemiptera</taxon>
        <taxon>Sternorrhyncha</taxon>
        <taxon>Aphidomorpha</taxon>
        <taxon>Aphidoidea</taxon>
        <taxon>Aphididae</taxon>
        <taxon>Lachninae</taxon>
        <taxon>Cinara</taxon>
    </lineage>
</organism>
<dbReference type="InterPro" id="IPR017853">
    <property type="entry name" value="GH"/>
</dbReference>
<sequence length="626" mass="73724">MKTFTVCWLTLVYYTLAINGDVYFPSRKIDNEWWPNTIIYQAYPRSFKDSNNDGVGDLKGITQKLDNFVDLGIETLWVGPIFKSPMIDMGYDVENFTMIDPIFGTMEDFDELVSEMNKRNLKLIIDIIPNHSSDKCEWFQKSIKRDEKYDRYYVWHNAKNHDDVINNSSIKPIPPNNWLSRFESSAWTWNEERKQFYFHQFFPQQPDFNLRYHQVHTELLAIMKFWLNKGVSGFRLDAVRYMYESVSFLDEPIIPGKEGSKYDDLSHIYTLNQPEIIDVFPIWRKHLDDYFKSKNKTYSVYFFLIETICFKRLMATESYSSIRVLMQYYGNETSPGVQIPFNFQFLTMDRTNLVEQTDQSIKHWVENLPENMVPNWVMENHDNLRMSFKYGAETVPLFTALKLALPGVDVTYYGSEIGMDNTFVRKDQIRDNIKSGRIRDNERSPMQWDDSINAGFTEAKKPWLPVNPNYYQLNVEAQKKIPTSQYNFYKKMSHLRKTNTLKYGDLHTYIISKSIYIIKRSLSEHESYLVVMNYGSETESIVLSSTLNDINENWYVYLGSENSNYSEGCIIYHNSSNNPLRLRPQSVVVLSDKEVTIPIENSSCSTHTELKLIILLCFLLFPRFLS</sequence>
<evidence type="ECO:0000256" key="2">
    <source>
        <dbReference type="ARBA" id="ARBA00008061"/>
    </source>
</evidence>
<reference evidence="8 9" key="1">
    <citation type="submission" date="2019-08" db="EMBL/GenBank/DDBJ databases">
        <authorList>
            <person name="Alioto T."/>
            <person name="Alioto T."/>
            <person name="Gomez Garrido J."/>
        </authorList>
    </citation>
    <scope>NUCLEOTIDE SEQUENCE [LARGE SCALE GENOMIC DNA]</scope>
</reference>
<dbReference type="EMBL" id="CABPRJ010000969">
    <property type="protein sequence ID" value="VVC33505.1"/>
    <property type="molecule type" value="Genomic_DNA"/>
</dbReference>
<keyword evidence="9" id="KW-1185">Reference proteome</keyword>
<dbReference type="EC" id="3.2.1.20" evidence="3"/>
<evidence type="ECO:0000256" key="1">
    <source>
        <dbReference type="ARBA" id="ARBA00001657"/>
    </source>
</evidence>
<keyword evidence="8" id="KW-0378">Hydrolase</keyword>
<dbReference type="FunFam" id="3.90.400.10:FF:000001">
    <property type="entry name" value="Maltase A3, isoform A"/>
    <property type="match status" value="1"/>
</dbReference>
<dbReference type="PANTHER" id="PTHR10357:SF179">
    <property type="entry name" value="NEUTRAL AND BASIC AMINO ACID TRANSPORT PROTEIN RBAT"/>
    <property type="match status" value="1"/>
</dbReference>